<dbReference type="InterPro" id="IPR006616">
    <property type="entry name" value="DM9_repeat"/>
</dbReference>
<dbReference type="SMART" id="SM00696">
    <property type="entry name" value="DM9"/>
    <property type="match status" value="2"/>
</dbReference>
<accession>T1KCU6</accession>
<proteinExistence type="predicted"/>
<keyword evidence="1" id="KW-1133">Transmembrane helix</keyword>
<evidence type="ECO:0000313" key="3">
    <source>
        <dbReference type="Proteomes" id="UP000015104"/>
    </source>
</evidence>
<dbReference type="Pfam" id="PF11901">
    <property type="entry name" value="DM9"/>
    <property type="match status" value="1"/>
</dbReference>
<keyword evidence="1" id="KW-0812">Transmembrane</keyword>
<name>T1KCU6_TETUR</name>
<evidence type="ECO:0000256" key="1">
    <source>
        <dbReference type="SAM" id="Phobius"/>
    </source>
</evidence>
<protein>
    <submittedName>
        <fullName evidence="2">Uncharacterized protein</fullName>
    </submittedName>
</protein>
<sequence length="225" mass="24721">MELESNLNEISTSWTSNLTRKKLAFIGTGVLVATAICISVIVAVSVKSSSSKAPLALSVHKEKMNLIKDEIKWVSYSSEDYSLTDALAGGTGANGKTVYLCRAKQRANKKNEDEVIPGTFDPTDSVCKVPYGDKANAHSEFELLVTKNPTRLVWVEDKHGELKKGAISGGHTAYNEELYVTRFKYYGFTVLGKLHLAHNKASGPVDGLERYDAYYDLLCLSDYAL</sequence>
<feature type="transmembrane region" description="Helical" evidence="1">
    <location>
        <begin position="23"/>
        <end position="46"/>
    </location>
</feature>
<keyword evidence="1" id="KW-0472">Membrane</keyword>
<dbReference type="HOGENOM" id="CLU_103925_0_0_1"/>
<dbReference type="PANTHER" id="PTHR31649:SF1">
    <property type="entry name" value="FARNESOIC ACID O-METHYL TRANSFERASE DOMAIN-CONTAINING PROTEIN"/>
    <property type="match status" value="1"/>
</dbReference>
<dbReference type="EnsemblMetazoa" id="tetur09g00540.1">
    <property type="protein sequence ID" value="tetur09g00540.1"/>
    <property type="gene ID" value="tetur09g00540"/>
</dbReference>
<dbReference type="AlphaFoldDB" id="T1KCU6"/>
<dbReference type="PANTHER" id="PTHR31649">
    <property type="entry name" value="AGAP009604-PA"/>
    <property type="match status" value="1"/>
</dbReference>
<dbReference type="Proteomes" id="UP000015104">
    <property type="component" value="Unassembled WGS sequence"/>
</dbReference>
<reference evidence="2" key="2">
    <citation type="submission" date="2015-06" db="UniProtKB">
        <authorList>
            <consortium name="EnsemblMetazoa"/>
        </authorList>
    </citation>
    <scope>IDENTIFICATION</scope>
</reference>
<dbReference type="EMBL" id="CAEY01001996">
    <property type="status" value="NOT_ANNOTATED_CDS"/>
    <property type="molecule type" value="Genomic_DNA"/>
</dbReference>
<keyword evidence="3" id="KW-1185">Reference proteome</keyword>
<evidence type="ECO:0000313" key="2">
    <source>
        <dbReference type="EnsemblMetazoa" id="tetur09g00540.1"/>
    </source>
</evidence>
<organism evidence="2 3">
    <name type="scientific">Tetranychus urticae</name>
    <name type="common">Two-spotted spider mite</name>
    <dbReference type="NCBI Taxonomy" id="32264"/>
    <lineage>
        <taxon>Eukaryota</taxon>
        <taxon>Metazoa</taxon>
        <taxon>Ecdysozoa</taxon>
        <taxon>Arthropoda</taxon>
        <taxon>Chelicerata</taxon>
        <taxon>Arachnida</taxon>
        <taxon>Acari</taxon>
        <taxon>Acariformes</taxon>
        <taxon>Trombidiformes</taxon>
        <taxon>Prostigmata</taxon>
        <taxon>Eleutherengona</taxon>
        <taxon>Raphignathae</taxon>
        <taxon>Tetranychoidea</taxon>
        <taxon>Tetranychidae</taxon>
        <taxon>Tetranychus</taxon>
    </lineage>
</organism>
<reference evidence="3" key="1">
    <citation type="submission" date="2011-08" db="EMBL/GenBank/DDBJ databases">
        <authorList>
            <person name="Rombauts S."/>
        </authorList>
    </citation>
    <scope>NUCLEOTIDE SEQUENCE</scope>
    <source>
        <strain evidence="3">London</strain>
    </source>
</reference>